<proteinExistence type="predicted"/>
<name>A0A0E9QXQ8_ANGAN</name>
<reference evidence="1" key="1">
    <citation type="submission" date="2014-11" db="EMBL/GenBank/DDBJ databases">
        <authorList>
            <person name="Amaro Gonzalez C."/>
        </authorList>
    </citation>
    <scope>NUCLEOTIDE SEQUENCE</scope>
</reference>
<reference evidence="1" key="2">
    <citation type="journal article" date="2015" name="Fish Shellfish Immunol.">
        <title>Early steps in the European eel (Anguilla anguilla)-Vibrio vulnificus interaction in the gills: Role of the RtxA13 toxin.</title>
        <authorList>
            <person name="Callol A."/>
            <person name="Pajuelo D."/>
            <person name="Ebbesson L."/>
            <person name="Teles M."/>
            <person name="MacKenzie S."/>
            <person name="Amaro C."/>
        </authorList>
    </citation>
    <scope>NUCLEOTIDE SEQUENCE</scope>
</reference>
<accession>A0A0E9QXQ8</accession>
<organism evidence="1">
    <name type="scientific">Anguilla anguilla</name>
    <name type="common">European freshwater eel</name>
    <name type="synonym">Muraena anguilla</name>
    <dbReference type="NCBI Taxonomy" id="7936"/>
    <lineage>
        <taxon>Eukaryota</taxon>
        <taxon>Metazoa</taxon>
        <taxon>Chordata</taxon>
        <taxon>Craniata</taxon>
        <taxon>Vertebrata</taxon>
        <taxon>Euteleostomi</taxon>
        <taxon>Actinopterygii</taxon>
        <taxon>Neopterygii</taxon>
        <taxon>Teleostei</taxon>
        <taxon>Anguilliformes</taxon>
        <taxon>Anguillidae</taxon>
        <taxon>Anguilla</taxon>
    </lineage>
</organism>
<dbReference type="EMBL" id="GBXM01087704">
    <property type="protein sequence ID" value="JAH20873.1"/>
    <property type="molecule type" value="Transcribed_RNA"/>
</dbReference>
<evidence type="ECO:0000313" key="1">
    <source>
        <dbReference type="EMBL" id="JAH20873.1"/>
    </source>
</evidence>
<sequence>MQDSNPQQLSSSWKRITGFTVLCTALKYHKTSALHKK</sequence>
<dbReference type="AlphaFoldDB" id="A0A0E9QXQ8"/>
<protein>
    <submittedName>
        <fullName evidence="1">Uncharacterized protein</fullName>
    </submittedName>
</protein>